<organism evidence="2 3">
    <name type="scientific">Magnetococcus marinus (strain ATCC BAA-1437 / JCM 17883 / MC-1)</name>
    <dbReference type="NCBI Taxonomy" id="156889"/>
    <lineage>
        <taxon>Bacteria</taxon>
        <taxon>Pseudomonadati</taxon>
        <taxon>Pseudomonadota</taxon>
        <taxon>Magnetococcia</taxon>
        <taxon>Magnetococcales</taxon>
        <taxon>Magnetococcaceae</taxon>
        <taxon>Magnetococcus</taxon>
    </lineage>
</organism>
<dbReference type="PANTHER" id="PTHR13939:SF0">
    <property type="entry name" value="NMN AMIDOHYDROLASE-LIKE PROTEIN YFAY"/>
    <property type="match status" value="1"/>
</dbReference>
<dbReference type="InterPro" id="IPR001453">
    <property type="entry name" value="MoaB/Mog_dom"/>
</dbReference>
<keyword evidence="3" id="KW-1185">Reference proteome</keyword>
<dbReference type="OrthoDB" id="9801454at2"/>
<dbReference type="Pfam" id="PF00994">
    <property type="entry name" value="MoCF_biosynth"/>
    <property type="match status" value="1"/>
</dbReference>
<sequence length="251" mass="27835">MLTTHCGAIIIGDEILTGRRQDAHFGFLRDTLTQAGVKLSRVTYVGDDAKDLLLTLEQSRAWRIPVFSFGGIGATVDDRTRQLAAQAFQRPLTRHPEAARMIYDQFGLSAEPNRILMADLPDGAQLIPNPLSQIPGFQVEQHFFLPGFPQMAHPMLAWCLIQRLNVIGHPVGESFALWVLTPESELVPIMAQLSEQFPQCHFFSLPDVRPNAPKELGFRSANAQQQAQQALVQALEHARIPWAESPAGLPS</sequence>
<dbReference type="KEGG" id="mgm:Mmc1_1810"/>
<dbReference type="PANTHER" id="PTHR13939">
    <property type="entry name" value="NICOTINAMIDE-NUCLEOTIDE AMIDOHYDROLASE PNCC"/>
    <property type="match status" value="1"/>
</dbReference>
<dbReference type="InterPro" id="IPR050101">
    <property type="entry name" value="CinA"/>
</dbReference>
<feature type="domain" description="MoaB/Mog" evidence="1">
    <location>
        <begin position="7"/>
        <end position="167"/>
    </location>
</feature>
<dbReference type="InterPro" id="IPR036425">
    <property type="entry name" value="MoaB/Mog-like_dom_sf"/>
</dbReference>
<dbReference type="Gene3D" id="3.40.980.10">
    <property type="entry name" value="MoaB/Mog-like domain"/>
    <property type="match status" value="1"/>
</dbReference>
<reference evidence="2 3" key="2">
    <citation type="journal article" date="2012" name="Int. J. Syst. Evol. Microbiol.">
        <title>Magnetococcus marinus gen. nov., sp. nov., a marine, magnetotactic bacterium that represents a novel lineage (Magnetococcaceae fam. nov.; Magnetococcales ord. nov.) at the base of the Alphaproteobacteria.</title>
        <authorList>
            <person name="Bazylinski D.A."/>
            <person name="Williams T.J."/>
            <person name="Lefevre C.T."/>
            <person name="Berg R.J."/>
            <person name="Zhang C.L."/>
            <person name="Bowser S.S."/>
            <person name="Dean A.J."/>
            <person name="Beveridge T.J."/>
        </authorList>
    </citation>
    <scope>NUCLEOTIDE SEQUENCE [LARGE SCALE GENOMIC DNA]</scope>
    <source>
        <strain evidence="3">ATCC BAA-1437 / JCM 17883 / MC-1</strain>
    </source>
</reference>
<dbReference type="STRING" id="156889.Mmc1_1810"/>
<dbReference type="eggNOG" id="COG1058">
    <property type="taxonomic scope" value="Bacteria"/>
</dbReference>
<dbReference type="EMBL" id="CP000471">
    <property type="protein sequence ID" value="ABK44318.1"/>
    <property type="molecule type" value="Genomic_DNA"/>
</dbReference>
<reference evidence="3" key="1">
    <citation type="journal article" date="2009" name="Appl. Environ. Microbiol.">
        <title>Complete genome sequence of the chemolithoautotrophic marine magnetotactic coccus strain MC-1.</title>
        <authorList>
            <person name="Schubbe S."/>
            <person name="Williams T.J."/>
            <person name="Xie G."/>
            <person name="Kiss H.E."/>
            <person name="Brettin T.S."/>
            <person name="Martinez D."/>
            <person name="Ross C.A."/>
            <person name="Schuler D."/>
            <person name="Cox B.L."/>
            <person name="Nealson K.H."/>
            <person name="Bazylinski D.A."/>
        </authorList>
    </citation>
    <scope>NUCLEOTIDE SEQUENCE [LARGE SCALE GENOMIC DNA]</scope>
    <source>
        <strain evidence="3">ATCC BAA-1437 / JCM 17883 / MC-1</strain>
    </source>
</reference>
<dbReference type="CDD" id="cd00885">
    <property type="entry name" value="cinA"/>
    <property type="match status" value="1"/>
</dbReference>
<dbReference type="SUPFAM" id="SSF53218">
    <property type="entry name" value="Molybdenum cofactor biosynthesis proteins"/>
    <property type="match status" value="1"/>
</dbReference>
<proteinExistence type="predicted"/>
<dbReference type="HOGENOM" id="CLU_030805_0_1_5"/>
<accession>A0L8M5</accession>
<dbReference type="RefSeq" id="WP_011713462.1">
    <property type="nucleotide sequence ID" value="NC_008576.1"/>
</dbReference>
<gene>
    <name evidence="2" type="ordered locus">Mmc1_1810</name>
</gene>
<evidence type="ECO:0000313" key="3">
    <source>
        <dbReference type="Proteomes" id="UP000002586"/>
    </source>
</evidence>
<dbReference type="Proteomes" id="UP000002586">
    <property type="component" value="Chromosome"/>
</dbReference>
<evidence type="ECO:0000259" key="1">
    <source>
        <dbReference type="SMART" id="SM00852"/>
    </source>
</evidence>
<evidence type="ECO:0000313" key="2">
    <source>
        <dbReference type="EMBL" id="ABK44318.1"/>
    </source>
</evidence>
<dbReference type="SMART" id="SM00852">
    <property type="entry name" value="MoCF_biosynth"/>
    <property type="match status" value="1"/>
</dbReference>
<protein>
    <submittedName>
        <fullName evidence="2">Molybdopterin binding domain</fullName>
    </submittedName>
</protein>
<name>A0L8M5_MAGMM</name>
<dbReference type="AlphaFoldDB" id="A0L8M5"/>